<dbReference type="Pfam" id="PF02585">
    <property type="entry name" value="PIG-L"/>
    <property type="match status" value="1"/>
</dbReference>
<proteinExistence type="predicted"/>
<reference evidence="1 2" key="1">
    <citation type="journal article" date="2024" name="Int. J. Syst. Evol. Microbiol.">
        <title>Paenibacillus hexagrammi sp. nov., a novel bacterium isolated from the gut content of Hexagrammos agrammus.</title>
        <authorList>
            <person name="Jung H.K."/>
            <person name="Kim D.G."/>
            <person name="Zin H."/>
            <person name="Park J."/>
            <person name="Jung H."/>
            <person name="Kim Y.O."/>
            <person name="Kong H.J."/>
            <person name="Kim J.W."/>
            <person name="Kim Y.S."/>
        </authorList>
    </citation>
    <scope>NUCLEOTIDE SEQUENCE [LARGE SCALE GENOMIC DNA]</scope>
    <source>
        <strain evidence="1 2">YPD9-1</strain>
    </source>
</reference>
<gene>
    <name evidence="1" type="ORF">L0M14_23715</name>
</gene>
<sequence length="268" mass="28861">MANPVAFIFAHPDDETFLCSAFIRKLADEGNHPLLLLATKGDAGNKNGSYLHASREELAAVRVREMEEAAAILGLHSITHLGYPDGLLDTVNEPECVERIADFLNLHKCPVVVTFPENGGNGHRDHMAISKLTTMAVTSGRCPYVQRLYYIAASATPTAAPAPAAVPEAASAVASAAAPEAASAATPAAAGQHAQPIGPQLDTRPMWNIKAAALRAHNSQILAIKRYFGDLNECPEIRRFETLQLVWERGSTQPQSHVLWLTEGLEKE</sequence>
<dbReference type="Proteomes" id="UP001649230">
    <property type="component" value="Chromosome"/>
</dbReference>
<organism evidence="1 2">
    <name type="scientific">Paenibacillus hexagrammi</name>
    <dbReference type="NCBI Taxonomy" id="2908839"/>
    <lineage>
        <taxon>Bacteria</taxon>
        <taxon>Bacillati</taxon>
        <taxon>Bacillota</taxon>
        <taxon>Bacilli</taxon>
        <taxon>Bacillales</taxon>
        <taxon>Paenibacillaceae</taxon>
        <taxon>Paenibacillus</taxon>
    </lineage>
</organism>
<dbReference type="EMBL" id="CP090978">
    <property type="protein sequence ID" value="UJF32609.1"/>
    <property type="molecule type" value="Genomic_DNA"/>
</dbReference>
<dbReference type="PANTHER" id="PTHR12993">
    <property type="entry name" value="N-ACETYLGLUCOSAMINYL-PHOSPHATIDYLINOSITOL DE-N-ACETYLASE-RELATED"/>
    <property type="match status" value="1"/>
</dbReference>
<dbReference type="InterPro" id="IPR003737">
    <property type="entry name" value="GlcNAc_PI_deacetylase-related"/>
</dbReference>
<dbReference type="RefSeq" id="WP_235118957.1">
    <property type="nucleotide sequence ID" value="NZ_CP090978.1"/>
</dbReference>
<accession>A0ABY3SF36</accession>
<protein>
    <submittedName>
        <fullName evidence="1">PIG-L family deacetylase</fullName>
    </submittedName>
</protein>
<dbReference type="PANTHER" id="PTHR12993:SF11">
    <property type="entry name" value="N-ACETYLGLUCOSAMINYL-PHOSPHATIDYLINOSITOL DE-N-ACETYLASE"/>
    <property type="match status" value="1"/>
</dbReference>
<keyword evidence="2" id="KW-1185">Reference proteome</keyword>
<dbReference type="InterPro" id="IPR024078">
    <property type="entry name" value="LmbE-like_dom_sf"/>
</dbReference>
<evidence type="ECO:0000313" key="2">
    <source>
        <dbReference type="Proteomes" id="UP001649230"/>
    </source>
</evidence>
<name>A0ABY3SF36_9BACL</name>
<evidence type="ECO:0000313" key="1">
    <source>
        <dbReference type="EMBL" id="UJF32609.1"/>
    </source>
</evidence>
<dbReference type="Gene3D" id="3.40.50.10320">
    <property type="entry name" value="LmbE-like"/>
    <property type="match status" value="1"/>
</dbReference>
<dbReference type="SUPFAM" id="SSF102588">
    <property type="entry name" value="LmbE-like"/>
    <property type="match status" value="1"/>
</dbReference>